<keyword evidence="1" id="KW-0472">Membrane</keyword>
<evidence type="ECO:0000313" key="4">
    <source>
        <dbReference type="EMBL" id="MFC4313816.1"/>
    </source>
</evidence>
<feature type="domain" description="SH3b" evidence="3">
    <location>
        <begin position="22"/>
        <end position="86"/>
    </location>
</feature>
<dbReference type="Proteomes" id="UP001595904">
    <property type="component" value="Unassembled WGS sequence"/>
</dbReference>
<evidence type="ECO:0000313" key="5">
    <source>
        <dbReference type="Proteomes" id="UP001595904"/>
    </source>
</evidence>
<dbReference type="PROSITE" id="PS51781">
    <property type="entry name" value="SH3B"/>
    <property type="match status" value="1"/>
</dbReference>
<keyword evidence="2" id="KW-0732">Signal</keyword>
<keyword evidence="5" id="KW-1185">Reference proteome</keyword>
<keyword evidence="1" id="KW-1133">Transmembrane helix</keyword>
<dbReference type="Gene3D" id="2.30.30.40">
    <property type="entry name" value="SH3 Domains"/>
    <property type="match status" value="1"/>
</dbReference>
<proteinExistence type="predicted"/>
<evidence type="ECO:0000256" key="2">
    <source>
        <dbReference type="SAM" id="SignalP"/>
    </source>
</evidence>
<dbReference type="RefSeq" id="WP_380604475.1">
    <property type="nucleotide sequence ID" value="NZ_JBHSDU010000015.1"/>
</dbReference>
<comment type="caution">
    <text evidence="4">The sequence shown here is derived from an EMBL/GenBank/DDBJ whole genome shotgun (WGS) entry which is preliminary data.</text>
</comment>
<name>A0ABV8T1M0_9GAMM</name>
<sequence length="209" mass="22376">MKKSAALYCLILATTAVAAQVPEKRFVSDKLVLNVYAEAAQGSERVATIQTGDAVEELERSGNQVRVRLEDGREGWVGANYLVNDAPAIVRLRELQAQQTNPTPRVDKASADEIAQLKKENATLRGEVGQLQARVATPVAAPPAECPKTLECPTPEAPIQAAAFPVIDPTGGVLGWLVALLLVGAASFAGGYQMLARRLRKRFGGLKIY</sequence>
<evidence type="ECO:0000259" key="3">
    <source>
        <dbReference type="PROSITE" id="PS51781"/>
    </source>
</evidence>
<organism evidence="4 5">
    <name type="scientific">Steroidobacter flavus</name>
    <dbReference type="NCBI Taxonomy" id="1842136"/>
    <lineage>
        <taxon>Bacteria</taxon>
        <taxon>Pseudomonadati</taxon>
        <taxon>Pseudomonadota</taxon>
        <taxon>Gammaproteobacteria</taxon>
        <taxon>Steroidobacterales</taxon>
        <taxon>Steroidobacteraceae</taxon>
        <taxon>Steroidobacter</taxon>
    </lineage>
</organism>
<accession>A0ABV8T1M0</accession>
<feature type="chain" id="PRO_5046320529" evidence="2">
    <location>
        <begin position="19"/>
        <end position="209"/>
    </location>
</feature>
<dbReference type="Pfam" id="PF08239">
    <property type="entry name" value="SH3_3"/>
    <property type="match status" value="1"/>
</dbReference>
<gene>
    <name evidence="4" type="ORF">ACFPN2_32380</name>
</gene>
<feature type="signal peptide" evidence="2">
    <location>
        <begin position="1"/>
        <end position="18"/>
    </location>
</feature>
<protein>
    <submittedName>
        <fullName evidence="4">SH3 domain-containing protein</fullName>
    </submittedName>
</protein>
<keyword evidence="1" id="KW-0812">Transmembrane</keyword>
<dbReference type="InterPro" id="IPR036188">
    <property type="entry name" value="FAD/NAD-bd_sf"/>
</dbReference>
<reference evidence="5" key="1">
    <citation type="journal article" date="2019" name="Int. J. Syst. Evol. Microbiol.">
        <title>The Global Catalogue of Microorganisms (GCM) 10K type strain sequencing project: providing services to taxonomists for standard genome sequencing and annotation.</title>
        <authorList>
            <consortium name="The Broad Institute Genomics Platform"/>
            <consortium name="The Broad Institute Genome Sequencing Center for Infectious Disease"/>
            <person name="Wu L."/>
            <person name="Ma J."/>
        </authorList>
    </citation>
    <scope>NUCLEOTIDE SEQUENCE [LARGE SCALE GENOMIC DNA]</scope>
    <source>
        <strain evidence="5">CGMCC 1.10759</strain>
    </source>
</reference>
<dbReference type="InterPro" id="IPR003646">
    <property type="entry name" value="SH3-like_bac-type"/>
</dbReference>
<dbReference type="SUPFAM" id="SSF51905">
    <property type="entry name" value="FAD/NAD(P)-binding domain"/>
    <property type="match status" value="1"/>
</dbReference>
<dbReference type="EMBL" id="JBHSDU010000015">
    <property type="protein sequence ID" value="MFC4313816.1"/>
    <property type="molecule type" value="Genomic_DNA"/>
</dbReference>
<feature type="transmembrane region" description="Helical" evidence="1">
    <location>
        <begin position="173"/>
        <end position="192"/>
    </location>
</feature>
<evidence type="ECO:0000256" key="1">
    <source>
        <dbReference type="SAM" id="Phobius"/>
    </source>
</evidence>